<organism evidence="1 2">
    <name type="scientific">Extibacter muris</name>
    <dbReference type="NCBI Taxonomy" id="1796622"/>
    <lineage>
        <taxon>Bacteria</taxon>
        <taxon>Bacillati</taxon>
        <taxon>Bacillota</taxon>
        <taxon>Clostridia</taxon>
        <taxon>Lachnospirales</taxon>
        <taxon>Lachnospiraceae</taxon>
        <taxon>Extibacter</taxon>
    </lineage>
</organism>
<evidence type="ECO:0000313" key="1">
    <source>
        <dbReference type="EMBL" id="TDA20109.1"/>
    </source>
</evidence>
<evidence type="ECO:0000313" key="2">
    <source>
        <dbReference type="Proteomes" id="UP000295710"/>
    </source>
</evidence>
<gene>
    <name evidence="1" type="ORF">E1963_18860</name>
</gene>
<name>A0A4R4FBQ7_9FIRM</name>
<protein>
    <submittedName>
        <fullName evidence="1">Uncharacterized protein</fullName>
    </submittedName>
</protein>
<dbReference type="Proteomes" id="UP000295710">
    <property type="component" value="Unassembled WGS sequence"/>
</dbReference>
<comment type="caution">
    <text evidence="1">The sequence shown here is derived from an EMBL/GenBank/DDBJ whole genome shotgun (WGS) entry which is preliminary data.</text>
</comment>
<reference evidence="1 2" key="1">
    <citation type="journal article" date="2016" name="Nat. Microbiol.">
        <title>The Mouse Intestinal Bacterial Collection (miBC) provides host-specific insight into cultured diversity and functional potential of the gut microbiota.</title>
        <authorList>
            <person name="Lagkouvardos I."/>
            <person name="Pukall R."/>
            <person name="Abt B."/>
            <person name="Foesel B.U."/>
            <person name="Meier-Kolthoff J.P."/>
            <person name="Kumar N."/>
            <person name="Bresciani A."/>
            <person name="Martinez I."/>
            <person name="Just S."/>
            <person name="Ziegler C."/>
            <person name="Brugiroux S."/>
            <person name="Garzetti D."/>
            <person name="Wenning M."/>
            <person name="Bui T.P."/>
            <person name="Wang J."/>
            <person name="Hugenholtz F."/>
            <person name="Plugge C.M."/>
            <person name="Peterson D.A."/>
            <person name="Hornef M.W."/>
            <person name="Baines J.F."/>
            <person name="Smidt H."/>
            <person name="Walter J."/>
            <person name="Kristiansen K."/>
            <person name="Nielsen H.B."/>
            <person name="Haller D."/>
            <person name="Overmann J."/>
            <person name="Stecher B."/>
            <person name="Clavel T."/>
        </authorList>
    </citation>
    <scope>NUCLEOTIDE SEQUENCE [LARGE SCALE GENOMIC DNA]</scope>
    <source>
        <strain evidence="1 2">DSM 28560</strain>
    </source>
</reference>
<keyword evidence="2" id="KW-1185">Reference proteome</keyword>
<proteinExistence type="predicted"/>
<dbReference type="RefSeq" id="WP_132281565.1">
    <property type="nucleotide sequence ID" value="NZ_JAOBST010000081.1"/>
</dbReference>
<dbReference type="AlphaFoldDB" id="A0A4R4FBQ7"/>
<sequence length="84" mass="9888">MKIELERADKKRREKRLMKYYQQIEKQKRKGAVRMRTDKVFAESVVQNIQSYLPPELRAVECSVVETQKNNGVVLTGVTFKMPD</sequence>
<accession>A0A4R4FBQ7</accession>
<dbReference type="EMBL" id="SMMX01000034">
    <property type="protein sequence ID" value="TDA20109.1"/>
    <property type="molecule type" value="Genomic_DNA"/>
</dbReference>